<dbReference type="PANTHER" id="PTHR47219">
    <property type="entry name" value="RAB GTPASE-ACTIVATING PROTEIN 1-LIKE"/>
    <property type="match status" value="1"/>
</dbReference>
<dbReference type="SMART" id="SM00568">
    <property type="entry name" value="GRAM"/>
    <property type="match status" value="2"/>
</dbReference>
<evidence type="ECO:0000313" key="2">
    <source>
        <dbReference type="EMBL" id="KXS14903.1"/>
    </source>
</evidence>
<dbReference type="GO" id="GO:0031267">
    <property type="term" value="F:small GTPase binding"/>
    <property type="evidence" value="ECO:0007669"/>
    <property type="project" value="TreeGrafter"/>
</dbReference>
<dbReference type="InterPro" id="IPR000195">
    <property type="entry name" value="Rab-GAP-TBC_dom"/>
</dbReference>
<dbReference type="STRING" id="1344416.A0A139AEQ6"/>
<dbReference type="Gene3D" id="1.10.8.270">
    <property type="entry name" value="putative rabgap domain of human tbc1 domain family member 14 like domains"/>
    <property type="match status" value="1"/>
</dbReference>
<dbReference type="Pfam" id="PF02893">
    <property type="entry name" value="GRAM"/>
    <property type="match status" value="2"/>
</dbReference>
<dbReference type="Pfam" id="PF00566">
    <property type="entry name" value="RabGAP-TBC"/>
    <property type="match status" value="1"/>
</dbReference>
<dbReference type="Proteomes" id="UP000070544">
    <property type="component" value="Unassembled WGS sequence"/>
</dbReference>
<dbReference type="InterPro" id="IPR011993">
    <property type="entry name" value="PH-like_dom_sf"/>
</dbReference>
<name>A0A139AEQ6_GONPJ</name>
<feature type="domain" description="Rab-GAP TBC" evidence="1">
    <location>
        <begin position="468"/>
        <end position="655"/>
    </location>
</feature>
<dbReference type="InterPro" id="IPR004182">
    <property type="entry name" value="GRAM"/>
</dbReference>
<reference evidence="2 3" key="1">
    <citation type="journal article" date="2015" name="Genome Biol. Evol.">
        <title>Phylogenomic analyses indicate that early fungi evolved digesting cell walls of algal ancestors of land plants.</title>
        <authorList>
            <person name="Chang Y."/>
            <person name="Wang S."/>
            <person name="Sekimoto S."/>
            <person name="Aerts A.L."/>
            <person name="Choi C."/>
            <person name="Clum A."/>
            <person name="LaButti K.M."/>
            <person name="Lindquist E.A."/>
            <person name="Yee Ngan C."/>
            <person name="Ohm R.A."/>
            <person name="Salamov A.A."/>
            <person name="Grigoriev I.V."/>
            <person name="Spatafora J.W."/>
            <person name="Berbee M.L."/>
        </authorList>
    </citation>
    <scope>NUCLEOTIDE SEQUENCE [LARGE SCALE GENOMIC DNA]</scope>
    <source>
        <strain evidence="2 3">JEL478</strain>
    </source>
</reference>
<proteinExistence type="predicted"/>
<dbReference type="PROSITE" id="PS50086">
    <property type="entry name" value="TBC_RABGAP"/>
    <property type="match status" value="1"/>
</dbReference>
<keyword evidence="3" id="KW-1185">Reference proteome</keyword>
<protein>
    <submittedName>
        <fullName evidence="2">TBC-domain-containing protein</fullName>
    </submittedName>
</protein>
<dbReference type="EMBL" id="KQ965766">
    <property type="protein sequence ID" value="KXS14903.1"/>
    <property type="molecule type" value="Genomic_DNA"/>
</dbReference>
<dbReference type="InterPro" id="IPR050302">
    <property type="entry name" value="Rab_GAP_TBC_domain"/>
</dbReference>
<dbReference type="SMART" id="SM00164">
    <property type="entry name" value="TBC"/>
    <property type="match status" value="1"/>
</dbReference>
<dbReference type="GO" id="GO:0005096">
    <property type="term" value="F:GTPase activator activity"/>
    <property type="evidence" value="ECO:0007669"/>
    <property type="project" value="TreeGrafter"/>
</dbReference>
<dbReference type="FunFam" id="1.10.8.270:FF:000026">
    <property type="entry name" value="TBC (Tre-2/Bub2/Cdc16) domain family"/>
    <property type="match status" value="1"/>
</dbReference>
<dbReference type="OMA" id="CTGEVPT"/>
<sequence>MLLLPTAVEPSPLWDTLQTLGDRFVLQSLKTSSFLTTISSILSSSPSTAKPFRILCRIGPLRLLQVATASSAEEIRANARWLEAEVLPQISLLQSASEVENCLRERLEEQLGPTAAEAHGGGDSPNGANADEKHRTANEAYHSHFERVTASEELIQYYPSAYEKATRQGWLYISSNFIAFYSLLMGVETKVLLELKDVEEILKQNSKAGMLADSITVVTRNKTKHFFTNLMRRDECYDLLRSLTKSAMAKMLQTTGNEDKVGAPPPLPTAENVELDARNQNFRTAFALPDDQSLVDATYANVQLPGGSPIHGRLFLSSGSFICFLSSTKHQLHFSTPLYCIKKVERLQLAAPTITLALWHGAIVTVQLLCEVRRAEAFCSQLRTLLEKVIPLMKMVKPFVKTLPSEELVSAGKVQSAAIGLGAKYGYVAPTAPQAGERLQIWTDHFKQYGRNLTLMRNATFTKLLRVGVVDPLRGEIWDVTSGAMFVRFGSPGYYASILEKNTQRTFSMEEIDKDVNRSLPEYPGYQVDEGLEALRRVLYSYSLHNPQLGYCQAMNLLVACLLVYLSEEQAFWVLDITVTRLLPQYYTRNMVGAVVDASVLDALVEKHLPMLHAHFAKLDTELSVYSLSWLLSIYVNCMPLKYAFRIFDGLFAEGSQFLFQIALAILKINGDALLKAEDDSEMMTIFKTYFASLGDLVSDIGAGPKPVPRFTQLLLTAYREFAVVTSASVMDLRNARQYRVAQVVGQYAKRARLRELEYTGRFTKPQLNAICDKFFDALYYADDKSHKSFINQEDFPLFVKSIAPSWGDVDPDHASQKKRSGETKHITGSDFIDRLFTVWLSDKTRRSLSLQDIISGLHGIIFSGDDGASPLFYNMFTSNGGLGKEQVIDLAESLLFLLRRDPDDTHLGSISSFMASAVESLITQDQLHDQALSLDEFQNLLKLQPFLWNYVTEGFSKSFRLEVAEKADFIQIAKGRFQLVMEGQSRWSSSSRPIIKPARTDSSDSLRAPDQLVMDQTDSLLVDVQGTSDGRDFF</sequence>
<dbReference type="Gene3D" id="1.10.472.80">
    <property type="entry name" value="Ypt/Rab-GAP domain of gyp1p, domain 3"/>
    <property type="match status" value="1"/>
</dbReference>
<dbReference type="AlphaFoldDB" id="A0A139AEQ6"/>
<dbReference type="Gene3D" id="1.10.238.10">
    <property type="entry name" value="EF-hand"/>
    <property type="match status" value="1"/>
</dbReference>
<dbReference type="InterPro" id="IPR035969">
    <property type="entry name" value="Rab-GAP_TBC_sf"/>
</dbReference>
<dbReference type="PANTHER" id="PTHR47219:SF20">
    <property type="entry name" value="TBC1 DOMAIN FAMILY MEMBER 2B"/>
    <property type="match status" value="1"/>
</dbReference>
<evidence type="ECO:0000313" key="3">
    <source>
        <dbReference type="Proteomes" id="UP000070544"/>
    </source>
</evidence>
<organism evidence="2 3">
    <name type="scientific">Gonapodya prolifera (strain JEL478)</name>
    <name type="common">Monoblepharis prolifera</name>
    <dbReference type="NCBI Taxonomy" id="1344416"/>
    <lineage>
        <taxon>Eukaryota</taxon>
        <taxon>Fungi</taxon>
        <taxon>Fungi incertae sedis</taxon>
        <taxon>Chytridiomycota</taxon>
        <taxon>Chytridiomycota incertae sedis</taxon>
        <taxon>Monoblepharidomycetes</taxon>
        <taxon>Monoblepharidales</taxon>
        <taxon>Gonapodyaceae</taxon>
        <taxon>Gonapodya</taxon>
    </lineage>
</organism>
<dbReference type="SUPFAM" id="SSF47923">
    <property type="entry name" value="Ypt/Rab-GAP domain of gyp1p"/>
    <property type="match status" value="2"/>
</dbReference>
<evidence type="ECO:0000259" key="1">
    <source>
        <dbReference type="PROSITE" id="PS50086"/>
    </source>
</evidence>
<dbReference type="Gene3D" id="2.30.29.30">
    <property type="entry name" value="Pleckstrin-homology domain (PH domain)/Phosphotyrosine-binding domain (PTB)"/>
    <property type="match status" value="2"/>
</dbReference>
<gene>
    <name evidence="2" type="ORF">M427DRAFT_145865</name>
</gene>
<accession>A0A139AEQ6</accession>
<dbReference type="OrthoDB" id="17687at2759"/>